<name>A0A6B8WAL4_9CORY</name>
<dbReference type="AlphaFoldDB" id="A0A6B8WAL4"/>
<sequence length="127" mass="13996">MRVAGEEVRFATPRAAIAAGIAAVYQDLAVVGQMSVWRNFFLGQKLTGFRGKLKEEEGNSKSEVSKEGRAAVVHCICATADTGASQETSFLPSMTFSTERYTKVESTTNPWNTDEPWGHWKETCSTR</sequence>
<dbReference type="KEGG" id="cok:COCCU_05470"/>
<keyword evidence="1" id="KW-0547">Nucleotide-binding</keyword>
<evidence type="ECO:0000313" key="1">
    <source>
        <dbReference type="EMBL" id="QGU07040.1"/>
    </source>
</evidence>
<accession>A0A6B8WAL4</accession>
<dbReference type="GO" id="GO:0005524">
    <property type="term" value="F:ATP binding"/>
    <property type="evidence" value="ECO:0007669"/>
    <property type="project" value="UniProtKB-KW"/>
</dbReference>
<organism evidence="1 2">
    <name type="scientific">Corynebacterium occultum</name>
    <dbReference type="NCBI Taxonomy" id="2675219"/>
    <lineage>
        <taxon>Bacteria</taxon>
        <taxon>Bacillati</taxon>
        <taxon>Actinomycetota</taxon>
        <taxon>Actinomycetes</taxon>
        <taxon>Mycobacteriales</taxon>
        <taxon>Corynebacteriaceae</taxon>
        <taxon>Corynebacterium</taxon>
    </lineage>
</organism>
<dbReference type="Proteomes" id="UP000424462">
    <property type="component" value="Chromosome"/>
</dbReference>
<reference evidence="1 2" key="1">
    <citation type="submission" date="2019-11" db="EMBL/GenBank/DDBJ databases">
        <title>Complete genome sequence of Corynebacterium kalinowskii 1959, a novel Corynebacterium species isolated from soil of a small paddock in Vilsendorf, Germany.</title>
        <authorList>
            <person name="Schaffert L."/>
            <person name="Ruwe M."/>
            <person name="Milse J."/>
            <person name="Hanuschka K."/>
            <person name="Ortseifen V."/>
            <person name="Droste J."/>
            <person name="Brandt D."/>
            <person name="Schlueter L."/>
            <person name="Kutter Y."/>
            <person name="Vinke S."/>
            <person name="Viehoefer P."/>
            <person name="Jacob L."/>
            <person name="Luebke N.-C."/>
            <person name="Schulte-Berndt E."/>
            <person name="Hain C."/>
            <person name="Linder M."/>
            <person name="Schmidt P."/>
            <person name="Wollenschlaeger L."/>
            <person name="Luttermann T."/>
            <person name="Thieme E."/>
            <person name="Hassa J."/>
            <person name="Haak M."/>
            <person name="Wittchen M."/>
            <person name="Mentz A."/>
            <person name="Persicke M."/>
            <person name="Busche T."/>
            <person name="Ruckert C."/>
        </authorList>
    </citation>
    <scope>NUCLEOTIDE SEQUENCE [LARGE SCALE GENOMIC DNA]</scope>
    <source>
        <strain evidence="1 2">2039</strain>
    </source>
</reference>
<protein>
    <submittedName>
        <fullName evidence="1">L-arabinose transporter ATP-binding protein</fullName>
    </submittedName>
</protein>
<evidence type="ECO:0000313" key="2">
    <source>
        <dbReference type="Proteomes" id="UP000424462"/>
    </source>
</evidence>
<gene>
    <name evidence="1" type="ORF">COCCU_05470</name>
</gene>
<keyword evidence="1" id="KW-0067">ATP-binding</keyword>
<dbReference type="EMBL" id="CP046455">
    <property type="protein sequence ID" value="QGU07040.1"/>
    <property type="molecule type" value="Genomic_DNA"/>
</dbReference>
<keyword evidence="2" id="KW-1185">Reference proteome</keyword>
<proteinExistence type="predicted"/>